<evidence type="ECO:0000256" key="7">
    <source>
        <dbReference type="ARBA" id="ARBA00022801"/>
    </source>
</evidence>
<dbReference type="PANTHER" id="PTHR12147">
    <property type="entry name" value="METALLOPEPTIDASE M28 FAMILY MEMBER"/>
    <property type="match status" value="1"/>
</dbReference>
<comment type="function">
    <text evidence="12">Extracellular aminopeptidase that allows assimilation of proteinaceous substrates.</text>
</comment>
<feature type="signal peptide" evidence="14">
    <location>
        <begin position="1"/>
        <end position="22"/>
    </location>
</feature>
<comment type="cofactor">
    <cofactor evidence="1">
        <name>Zn(2+)</name>
        <dbReference type="ChEBI" id="CHEBI:29105"/>
    </cofactor>
</comment>
<keyword evidence="3" id="KW-0031">Aminopeptidase</keyword>
<feature type="domain" description="Peptidase M28" evidence="15">
    <location>
        <begin position="162"/>
        <end position="372"/>
    </location>
</feature>
<evidence type="ECO:0000256" key="11">
    <source>
        <dbReference type="ARBA" id="ARBA00023180"/>
    </source>
</evidence>
<dbReference type="InterPro" id="IPR007484">
    <property type="entry name" value="Peptidase_M28"/>
</dbReference>
<dbReference type="AlphaFoldDB" id="A0A2P4ZDI5"/>
<keyword evidence="6 14" id="KW-0732">Signal</keyword>
<feature type="chain" id="PRO_5015022917" description="Peptide hydrolase" evidence="14">
    <location>
        <begin position="23"/>
        <end position="387"/>
    </location>
</feature>
<keyword evidence="17" id="KW-1185">Reference proteome</keyword>
<evidence type="ECO:0000256" key="10">
    <source>
        <dbReference type="ARBA" id="ARBA00023157"/>
    </source>
</evidence>
<evidence type="ECO:0000256" key="12">
    <source>
        <dbReference type="ARBA" id="ARBA00043843"/>
    </source>
</evidence>
<keyword evidence="11" id="KW-0325">Glycoprotein</keyword>
<dbReference type="Pfam" id="PF04389">
    <property type="entry name" value="Peptidase_M28"/>
    <property type="match status" value="1"/>
</dbReference>
<organism evidence="16 17">
    <name type="scientific">Trichoderma gamsii</name>
    <dbReference type="NCBI Taxonomy" id="398673"/>
    <lineage>
        <taxon>Eukaryota</taxon>
        <taxon>Fungi</taxon>
        <taxon>Dikarya</taxon>
        <taxon>Ascomycota</taxon>
        <taxon>Pezizomycotina</taxon>
        <taxon>Sordariomycetes</taxon>
        <taxon>Hypocreomycetidae</taxon>
        <taxon>Hypocreales</taxon>
        <taxon>Hypocreaceae</taxon>
        <taxon>Trichoderma</taxon>
    </lineage>
</organism>
<comment type="subunit">
    <text evidence="2">Monomer.</text>
</comment>
<dbReference type="Proteomes" id="UP000054821">
    <property type="component" value="Unassembled WGS sequence"/>
</dbReference>
<evidence type="ECO:0000256" key="2">
    <source>
        <dbReference type="ARBA" id="ARBA00011245"/>
    </source>
</evidence>
<dbReference type="InterPro" id="IPR045175">
    <property type="entry name" value="M28_fam"/>
</dbReference>
<comment type="similarity">
    <text evidence="13">Belongs to the peptidase M28 family. M28E subfamily.</text>
</comment>
<dbReference type="SUPFAM" id="SSF53187">
    <property type="entry name" value="Zn-dependent exopeptidases"/>
    <property type="match status" value="1"/>
</dbReference>
<evidence type="ECO:0000256" key="6">
    <source>
        <dbReference type="ARBA" id="ARBA00022729"/>
    </source>
</evidence>
<dbReference type="STRING" id="398673.A0A2P4ZDI5"/>
<protein>
    <recommendedName>
        <fullName evidence="14">Peptide hydrolase</fullName>
        <ecNumber evidence="14">3.4.-.-</ecNumber>
    </recommendedName>
</protein>
<dbReference type="GO" id="GO:0006508">
    <property type="term" value="P:proteolysis"/>
    <property type="evidence" value="ECO:0007669"/>
    <property type="project" value="UniProtKB-KW"/>
</dbReference>
<evidence type="ECO:0000313" key="17">
    <source>
        <dbReference type="Proteomes" id="UP000054821"/>
    </source>
</evidence>
<dbReference type="RefSeq" id="XP_018666233.1">
    <property type="nucleotide sequence ID" value="XM_018800768.1"/>
</dbReference>
<keyword evidence="10" id="KW-1015">Disulfide bond</keyword>
<proteinExistence type="inferred from homology"/>
<keyword evidence="4 14" id="KW-0645">Protease</keyword>
<accession>A0A2P4ZDI5</accession>
<keyword evidence="9" id="KW-0865">Zymogen</keyword>
<evidence type="ECO:0000256" key="3">
    <source>
        <dbReference type="ARBA" id="ARBA00022438"/>
    </source>
</evidence>
<dbReference type="Gene3D" id="3.40.630.10">
    <property type="entry name" value="Zn peptidases"/>
    <property type="match status" value="1"/>
</dbReference>
<keyword evidence="7 14" id="KW-0378">Hydrolase</keyword>
<evidence type="ECO:0000256" key="13">
    <source>
        <dbReference type="ARBA" id="ARBA00043962"/>
    </source>
</evidence>
<dbReference type="GO" id="GO:0008235">
    <property type="term" value="F:metalloexopeptidase activity"/>
    <property type="evidence" value="ECO:0007669"/>
    <property type="project" value="InterPro"/>
</dbReference>
<evidence type="ECO:0000256" key="14">
    <source>
        <dbReference type="RuleBase" id="RU361240"/>
    </source>
</evidence>
<dbReference type="PANTHER" id="PTHR12147:SF56">
    <property type="entry name" value="AMINOPEPTIDASE YDR415C-RELATED"/>
    <property type="match status" value="1"/>
</dbReference>
<evidence type="ECO:0000256" key="4">
    <source>
        <dbReference type="ARBA" id="ARBA00022670"/>
    </source>
</evidence>
<dbReference type="GO" id="GO:0046872">
    <property type="term" value="F:metal ion binding"/>
    <property type="evidence" value="ECO:0007669"/>
    <property type="project" value="UniProtKB-KW"/>
</dbReference>
<evidence type="ECO:0000259" key="15">
    <source>
        <dbReference type="Pfam" id="PF04389"/>
    </source>
</evidence>
<comment type="caution">
    <text evidence="16">The sequence shown here is derived from an EMBL/GenBank/DDBJ whole genome shotgun (WGS) entry which is preliminary data.</text>
</comment>
<reference evidence="16 17" key="1">
    <citation type="journal article" date="2016" name="Genome Announc.">
        <title>Draft Whole-Genome Sequence of Trichoderma gamsii T6085, a Promising Biocontrol Agent of Fusarium Head Blight on Wheat.</title>
        <authorList>
            <person name="Baroncelli R."/>
            <person name="Zapparata A."/>
            <person name="Piaggeschi G."/>
            <person name="Sarrocco S."/>
            <person name="Vannacci G."/>
        </authorList>
    </citation>
    <scope>NUCLEOTIDE SEQUENCE [LARGE SCALE GENOMIC DNA]</scope>
    <source>
        <strain evidence="16 17">T6085</strain>
    </source>
</reference>
<dbReference type="EMBL" id="JPDN02000039">
    <property type="protein sequence ID" value="PON22350.1"/>
    <property type="molecule type" value="Genomic_DNA"/>
</dbReference>
<dbReference type="GO" id="GO:0004177">
    <property type="term" value="F:aminopeptidase activity"/>
    <property type="evidence" value="ECO:0007669"/>
    <property type="project" value="UniProtKB-KW"/>
</dbReference>
<keyword evidence="8 14" id="KW-0862">Zinc</keyword>
<evidence type="ECO:0000256" key="9">
    <source>
        <dbReference type="ARBA" id="ARBA00023145"/>
    </source>
</evidence>
<dbReference type="EC" id="3.4.-.-" evidence="14"/>
<gene>
    <name evidence="16" type="ORF">TGAM01_v208833</name>
</gene>
<evidence type="ECO:0000256" key="5">
    <source>
        <dbReference type="ARBA" id="ARBA00022723"/>
    </source>
</evidence>
<keyword evidence="5 14" id="KW-0479">Metal-binding</keyword>
<evidence type="ECO:0000256" key="8">
    <source>
        <dbReference type="ARBA" id="ARBA00022833"/>
    </source>
</evidence>
<sequence>MKFLHVLVLIAFMLMALRVIAGEPTRYLIELSPGIQRWVTEEEKWKLGLSGQRFMDITDAQDTDSTIVQIQSPWDGDFPVTFPSKCLMQDKVRQLAGRLSKDAMRLNLHKLNEFYNRYYMSEYGRLSSRWVLERVEDLVKEAGADGTVTVMAFTHSWPQISTIARIQGRTDNTIIIGAHQDSITPYELTRQNVSAIGPEDGSGAVTIMEVFSTLLNDKDVVRGLAQNTVEFHWYSGESAGLLGSQEIFRSYVENGRKVKGMIQQDMVGYIQGTLNAGKPETLGVVTDYTHFGLNTFIRTVIDEYCDIPWVMLQCNFACSGHHSAAQAGYPSALVTDLSDSAFDRKYEHANTRDYIKLISYDHMLQHAKLTLGLVYELAHFKFPNVTS</sequence>
<name>A0A2P4ZDI5_9HYPO</name>
<dbReference type="GeneID" id="29980851"/>
<evidence type="ECO:0000256" key="1">
    <source>
        <dbReference type="ARBA" id="ARBA00001947"/>
    </source>
</evidence>
<evidence type="ECO:0000313" key="16">
    <source>
        <dbReference type="EMBL" id="PON22350.1"/>
    </source>
</evidence>